<keyword evidence="3 5" id="KW-0560">Oxidoreductase</keyword>
<dbReference type="GO" id="GO:0004601">
    <property type="term" value="F:peroxidase activity"/>
    <property type="evidence" value="ECO:0007669"/>
    <property type="project" value="UniProtKB-KW"/>
</dbReference>
<dbReference type="InterPro" id="IPR000889">
    <property type="entry name" value="Glutathione_peroxidase"/>
</dbReference>
<proteinExistence type="inferred from homology"/>
<keyword evidence="2 5" id="KW-0575">Peroxidase</keyword>
<evidence type="ECO:0000259" key="6">
    <source>
        <dbReference type="PROSITE" id="PS51352"/>
    </source>
</evidence>
<evidence type="ECO:0000313" key="8">
    <source>
        <dbReference type="Proteomes" id="UP000613011"/>
    </source>
</evidence>
<dbReference type="PROSITE" id="PS00460">
    <property type="entry name" value="GLUTATHIONE_PEROXID_1"/>
    <property type="match status" value="1"/>
</dbReference>
<dbReference type="Gene3D" id="3.40.30.10">
    <property type="entry name" value="Glutaredoxin"/>
    <property type="match status" value="1"/>
</dbReference>
<dbReference type="RefSeq" id="WP_201686363.1">
    <property type="nucleotide sequence ID" value="NZ_JAEQNA010000012.1"/>
</dbReference>
<dbReference type="SUPFAM" id="SSF52833">
    <property type="entry name" value="Thioredoxin-like"/>
    <property type="match status" value="1"/>
</dbReference>
<dbReference type="PROSITE" id="PS51355">
    <property type="entry name" value="GLUTATHIONE_PEROXID_3"/>
    <property type="match status" value="1"/>
</dbReference>
<dbReference type="InterPro" id="IPR036249">
    <property type="entry name" value="Thioredoxin-like_sf"/>
</dbReference>
<gene>
    <name evidence="7" type="ORF">JI739_23005</name>
</gene>
<dbReference type="EMBL" id="JAEQNA010000012">
    <property type="protein sequence ID" value="MBL0423224.1"/>
    <property type="molecule type" value="Genomic_DNA"/>
</dbReference>
<name>A0A936ZZC0_9BURK</name>
<dbReference type="PROSITE" id="PS00763">
    <property type="entry name" value="GLUTATHIONE_PEROXID_2"/>
    <property type="match status" value="1"/>
</dbReference>
<evidence type="ECO:0000256" key="1">
    <source>
        <dbReference type="ARBA" id="ARBA00006926"/>
    </source>
</evidence>
<comment type="similarity">
    <text evidence="1 5">Belongs to the glutathione peroxidase family.</text>
</comment>
<evidence type="ECO:0000256" key="5">
    <source>
        <dbReference type="RuleBase" id="RU000499"/>
    </source>
</evidence>
<dbReference type="Pfam" id="PF00255">
    <property type="entry name" value="GSHPx"/>
    <property type="match status" value="1"/>
</dbReference>
<feature type="domain" description="Thioredoxin" evidence="6">
    <location>
        <begin position="1"/>
        <end position="164"/>
    </location>
</feature>
<dbReference type="FunFam" id="3.40.30.10:FF:000010">
    <property type="entry name" value="Glutathione peroxidase"/>
    <property type="match status" value="1"/>
</dbReference>
<dbReference type="Proteomes" id="UP000613011">
    <property type="component" value="Unassembled WGS sequence"/>
</dbReference>
<dbReference type="CDD" id="cd00340">
    <property type="entry name" value="GSH_Peroxidase"/>
    <property type="match status" value="1"/>
</dbReference>
<organism evidence="7 8">
    <name type="scientific">Ramlibacter aurantiacus</name>
    <dbReference type="NCBI Taxonomy" id="2801330"/>
    <lineage>
        <taxon>Bacteria</taxon>
        <taxon>Pseudomonadati</taxon>
        <taxon>Pseudomonadota</taxon>
        <taxon>Betaproteobacteria</taxon>
        <taxon>Burkholderiales</taxon>
        <taxon>Comamonadaceae</taxon>
        <taxon>Ramlibacter</taxon>
    </lineage>
</organism>
<dbReference type="InterPro" id="IPR029759">
    <property type="entry name" value="GPX_AS"/>
</dbReference>
<dbReference type="AlphaFoldDB" id="A0A936ZZC0"/>
<evidence type="ECO:0000256" key="3">
    <source>
        <dbReference type="ARBA" id="ARBA00023002"/>
    </source>
</evidence>
<dbReference type="GO" id="GO:0034599">
    <property type="term" value="P:cellular response to oxidative stress"/>
    <property type="evidence" value="ECO:0007669"/>
    <property type="project" value="TreeGrafter"/>
</dbReference>
<dbReference type="PANTHER" id="PTHR11592:SF78">
    <property type="entry name" value="GLUTATHIONE PEROXIDASE"/>
    <property type="match status" value="1"/>
</dbReference>
<evidence type="ECO:0000256" key="4">
    <source>
        <dbReference type="PIRSR" id="PIRSR000303-1"/>
    </source>
</evidence>
<comment type="caution">
    <text evidence="7">The sequence shown here is derived from an EMBL/GenBank/DDBJ whole genome shotgun (WGS) entry which is preliminary data.</text>
</comment>
<dbReference type="PANTHER" id="PTHR11592">
    <property type="entry name" value="GLUTATHIONE PEROXIDASE"/>
    <property type="match status" value="1"/>
</dbReference>
<dbReference type="PIRSF" id="PIRSF000303">
    <property type="entry name" value="Glutathion_perox"/>
    <property type="match status" value="1"/>
</dbReference>
<dbReference type="InterPro" id="IPR029760">
    <property type="entry name" value="GPX_CS"/>
</dbReference>
<reference evidence="7" key="1">
    <citation type="submission" date="2021-01" db="EMBL/GenBank/DDBJ databases">
        <title>Ramlibacter sp. strain AW1 16S ribosomal RNA gene Genome sequencing and assembly.</title>
        <authorList>
            <person name="Kang M."/>
        </authorList>
    </citation>
    <scope>NUCLEOTIDE SEQUENCE</scope>
    <source>
        <strain evidence="7">AW1</strain>
    </source>
</reference>
<sequence>MQFHDLCATDIEGKPHSFGQHRGKVVLVVNTASRCGFTPQFAGLQKLHERHADQGLVILGFPCNQFMAQEPGDAHDILEFYSVNYGVTFPIMAKGDVNGPAAHPVFRYLKSRLPGAWGAGRLVGGRIMWNFTKFVIDRQGVPVKRFSPRTTPGSMAPFLKSTLGG</sequence>
<dbReference type="PROSITE" id="PS51352">
    <property type="entry name" value="THIOREDOXIN_2"/>
    <property type="match status" value="1"/>
</dbReference>
<accession>A0A936ZZC0</accession>
<dbReference type="InterPro" id="IPR013766">
    <property type="entry name" value="Thioredoxin_domain"/>
</dbReference>
<evidence type="ECO:0000313" key="7">
    <source>
        <dbReference type="EMBL" id="MBL0423224.1"/>
    </source>
</evidence>
<feature type="active site" evidence="4">
    <location>
        <position position="35"/>
    </location>
</feature>
<evidence type="ECO:0000256" key="2">
    <source>
        <dbReference type="ARBA" id="ARBA00022559"/>
    </source>
</evidence>
<dbReference type="PRINTS" id="PR01011">
    <property type="entry name" value="GLUTPROXDASE"/>
</dbReference>
<protein>
    <recommendedName>
        <fullName evidence="5">Glutathione peroxidase</fullName>
    </recommendedName>
</protein>
<keyword evidence="8" id="KW-1185">Reference proteome</keyword>